<dbReference type="AlphaFoldDB" id="A0AA38U3E3"/>
<dbReference type="InterPro" id="IPR036691">
    <property type="entry name" value="Endo/exonu/phosph_ase_sf"/>
</dbReference>
<feature type="region of interest" description="Disordered" evidence="1">
    <location>
        <begin position="381"/>
        <end position="407"/>
    </location>
</feature>
<gene>
    <name evidence="3" type="ORF">OSB04_001806</name>
</gene>
<feature type="region of interest" description="Disordered" evidence="1">
    <location>
        <begin position="450"/>
        <end position="485"/>
    </location>
</feature>
<keyword evidence="4" id="KW-1185">Reference proteome</keyword>
<evidence type="ECO:0000259" key="2">
    <source>
        <dbReference type="PROSITE" id="PS50878"/>
    </source>
</evidence>
<dbReference type="Proteomes" id="UP001172457">
    <property type="component" value="Chromosome 1"/>
</dbReference>
<comment type="caution">
    <text evidence="3">The sequence shown here is derived from an EMBL/GenBank/DDBJ whole genome shotgun (WGS) entry which is preliminary data.</text>
</comment>
<dbReference type="Pfam" id="PF00078">
    <property type="entry name" value="RVT_1"/>
    <property type="match status" value="1"/>
</dbReference>
<name>A0AA38U3E3_9ASTR</name>
<evidence type="ECO:0000313" key="4">
    <source>
        <dbReference type="Proteomes" id="UP001172457"/>
    </source>
</evidence>
<dbReference type="Gene3D" id="3.60.10.10">
    <property type="entry name" value="Endonuclease/exonuclease/phosphatase"/>
    <property type="match status" value="1"/>
</dbReference>
<feature type="region of interest" description="Disordered" evidence="1">
    <location>
        <begin position="58"/>
        <end position="79"/>
    </location>
</feature>
<dbReference type="EMBL" id="JARYMX010000001">
    <property type="protein sequence ID" value="KAJ9565840.1"/>
    <property type="molecule type" value="Genomic_DNA"/>
</dbReference>
<evidence type="ECO:0000313" key="3">
    <source>
        <dbReference type="EMBL" id="KAJ9565840.1"/>
    </source>
</evidence>
<evidence type="ECO:0000256" key="1">
    <source>
        <dbReference type="SAM" id="MobiDB-lite"/>
    </source>
</evidence>
<reference evidence="3" key="1">
    <citation type="submission" date="2023-03" db="EMBL/GenBank/DDBJ databases">
        <title>Chromosome-scale reference genome and RAD-based genetic map of yellow starthistle (Centaurea solstitialis) reveal putative structural variation and QTLs associated with invader traits.</title>
        <authorList>
            <person name="Reatini B."/>
            <person name="Cang F.A."/>
            <person name="Jiang Q."/>
            <person name="Mckibben M.T.W."/>
            <person name="Barker M.S."/>
            <person name="Rieseberg L.H."/>
            <person name="Dlugosch K.M."/>
        </authorList>
    </citation>
    <scope>NUCLEOTIDE SEQUENCE</scope>
    <source>
        <strain evidence="3">CAN-66</strain>
        <tissue evidence="3">Leaf</tissue>
    </source>
</reference>
<proteinExistence type="predicted"/>
<feature type="region of interest" description="Disordered" evidence="1">
    <location>
        <begin position="528"/>
        <end position="547"/>
    </location>
</feature>
<organism evidence="3 4">
    <name type="scientific">Centaurea solstitialis</name>
    <name type="common">yellow star-thistle</name>
    <dbReference type="NCBI Taxonomy" id="347529"/>
    <lineage>
        <taxon>Eukaryota</taxon>
        <taxon>Viridiplantae</taxon>
        <taxon>Streptophyta</taxon>
        <taxon>Embryophyta</taxon>
        <taxon>Tracheophyta</taxon>
        <taxon>Spermatophyta</taxon>
        <taxon>Magnoliopsida</taxon>
        <taxon>eudicotyledons</taxon>
        <taxon>Gunneridae</taxon>
        <taxon>Pentapetalae</taxon>
        <taxon>asterids</taxon>
        <taxon>campanulids</taxon>
        <taxon>Asterales</taxon>
        <taxon>Asteraceae</taxon>
        <taxon>Carduoideae</taxon>
        <taxon>Cardueae</taxon>
        <taxon>Centaureinae</taxon>
        <taxon>Centaurea</taxon>
    </lineage>
</organism>
<dbReference type="PANTHER" id="PTHR19446">
    <property type="entry name" value="REVERSE TRANSCRIPTASES"/>
    <property type="match status" value="1"/>
</dbReference>
<feature type="compositionally biased region" description="Basic residues" evidence="1">
    <location>
        <begin position="528"/>
        <end position="538"/>
    </location>
</feature>
<protein>
    <recommendedName>
        <fullName evidence="2">Reverse transcriptase domain-containing protein</fullName>
    </recommendedName>
</protein>
<feature type="compositionally biased region" description="Basic and acidic residues" evidence="1">
    <location>
        <begin position="321"/>
        <end position="330"/>
    </location>
</feature>
<dbReference type="InterPro" id="IPR000477">
    <property type="entry name" value="RT_dom"/>
</dbReference>
<sequence length="1191" mass="134395">MNLCTNSSVNCISGCKRSYNLANLSVWLGTSLGEWIGSLFGNQFLLSAAHVYASGTQQSGLQTNGYPRRKEDERFPPSRSNGDVRTYVEVVKGGKVQGSFSKFPVERRRIEDKTDLKGPNLGTWEAEAEDVAYLQRCVVGSVARMEHVDSIQALISAGTLENCEIKMLGGKDILINFESKEEAENVIQNKVHGIHFWVKDLQLWSQGFRAANRLVWLRIVGIPLHIWKVEVFKEIANNWGTVVTTVNCDLKSCLNLMWGKKKKMVLALKARSEITISKSLERRRKKSSVAEESEKEYGFESPKVKDPITFKERSFKTNRQEDLVRCDSRSDSSSQAIPGKKAVADEDSPDYSSEPEVAGACVGDDRSRMEGNTIIKEVNRVESSKADSNGIKEGASGPGNEMDNGPNVNVSPIGEKLGGPQEGIIDIGPVELAKGWLTFPVINPAPGGSNCNSPNQCSQETQKSINSDALQQEKSKSIRKKKADAGVIRGKSNVSGNQKSKVRQAEKPGFGRGRASFHCFKQLARSNQKKVMKNKQGRRVANSSGDPDSFEKVVSISSDLKGDGLSENIEEFGSKIGVLWNNSDGQKKTKNFLAVIGKWEKKDGLIGCVNVYGPNDLRERAILWSKLDQLCAKEEVSWVFFGDFNEVRNPQERLNSEASKKGMNDFNDFIRRNNLEDFSLGGNKFTRISDDGRKFSKLDRFLASKSFGELWKNLNAGTLEKKWSDHLPILLRDKLDDFGPIPFKLYDIWLNEDAVINLVKEAWQGRSKSTRPDCIFRDKLKRVKEALKAWKRDNWGALDKKVALARQEVRLWEDNKDVSLLKEADREKWVEARKKWLELEEKNVAMARQRAKLKWAKEGDENSKLFHAASKLRERRNRIQGLNIQGSWSENPEDIKKYVFEFFKKKFENTNHVGAKLKMEKIKKVSVEEALWLERKFTEDEVWGALKDCGGHKSPGPDGFSITFLKKFWELIKGDLMAALDWFWEEEQLSKGCNSSFVTLIPKNTNPIGLNDFRPISLVGILYKVISKVLAERMKTVMGKIISNEQSAFIKGRSILDGVLVANETVAYLKRSKRKGLIFKVDFEKAYDSVNWGFLLDVLEKMGFGVKWRKWVGTCLKTARVSILVNGSPTEEFLMEKGIRQGDPLAPFLFLVVAEGLHILVEEAIEKVRWHNPLDSHFPTIANRHHIKSGT</sequence>
<dbReference type="PROSITE" id="PS50878">
    <property type="entry name" value="RT_POL"/>
    <property type="match status" value="1"/>
</dbReference>
<dbReference type="CDD" id="cd01650">
    <property type="entry name" value="RT_nLTR_like"/>
    <property type="match status" value="1"/>
</dbReference>
<feature type="region of interest" description="Disordered" evidence="1">
    <location>
        <begin position="321"/>
        <end position="364"/>
    </location>
</feature>
<accession>A0AA38U3E3</accession>
<dbReference type="SUPFAM" id="SSF56219">
    <property type="entry name" value="DNase I-like"/>
    <property type="match status" value="1"/>
</dbReference>
<feature type="domain" description="Reverse transcriptase" evidence="2">
    <location>
        <begin position="982"/>
        <end position="1191"/>
    </location>
</feature>
<feature type="compositionally biased region" description="Polar residues" evidence="1">
    <location>
        <begin position="450"/>
        <end position="470"/>
    </location>
</feature>